<feature type="transmembrane region" description="Helical" evidence="7">
    <location>
        <begin position="180"/>
        <end position="201"/>
    </location>
</feature>
<feature type="transmembrane region" description="Helical" evidence="7">
    <location>
        <begin position="208"/>
        <end position="234"/>
    </location>
</feature>
<evidence type="ECO:0000313" key="11">
    <source>
        <dbReference type="Proteomes" id="UP000261660"/>
    </source>
</evidence>
<feature type="domain" description="G-protein coupled receptors family 2 profile 2" evidence="9">
    <location>
        <begin position="149"/>
        <end position="275"/>
    </location>
</feature>
<keyword evidence="4 7" id="KW-0472">Membrane</keyword>
<dbReference type="PANTHER" id="PTHR12011:SF277">
    <property type="entry name" value="ADHESION G-PROTEIN COUPLED RECEPTOR G4"/>
    <property type="match status" value="1"/>
</dbReference>
<feature type="region of interest" description="Disordered" evidence="6">
    <location>
        <begin position="406"/>
        <end position="453"/>
    </location>
</feature>
<dbReference type="AlphaFoldDB" id="A0A3Q3E7V8"/>
<feature type="transmembrane region" description="Helical" evidence="7">
    <location>
        <begin position="354"/>
        <end position="375"/>
    </location>
</feature>
<accession>A0A3Q3E7V8</accession>
<dbReference type="Proteomes" id="UP000261660">
    <property type="component" value="Unplaced"/>
</dbReference>
<dbReference type="SUPFAM" id="SSF81321">
    <property type="entry name" value="Family A G protein-coupled receptor-like"/>
    <property type="match status" value="1"/>
</dbReference>
<dbReference type="FunFam" id="2.60.220.50:FF:000039">
    <property type="entry name" value="Adhesion G protein-coupled receptor G4b"/>
    <property type="match status" value="1"/>
</dbReference>
<organism evidence="10 11">
    <name type="scientific">Labrus bergylta</name>
    <name type="common">ballan wrasse</name>
    <dbReference type="NCBI Taxonomy" id="56723"/>
    <lineage>
        <taxon>Eukaryota</taxon>
        <taxon>Metazoa</taxon>
        <taxon>Chordata</taxon>
        <taxon>Craniata</taxon>
        <taxon>Vertebrata</taxon>
        <taxon>Euteleostomi</taxon>
        <taxon>Actinopterygii</taxon>
        <taxon>Neopterygii</taxon>
        <taxon>Teleostei</taxon>
        <taxon>Neoteleostei</taxon>
        <taxon>Acanthomorphata</taxon>
        <taxon>Eupercaria</taxon>
        <taxon>Labriformes</taxon>
        <taxon>Labridae</taxon>
        <taxon>Labrus</taxon>
    </lineage>
</organism>
<keyword evidence="11" id="KW-1185">Reference proteome</keyword>
<evidence type="ECO:0000259" key="8">
    <source>
        <dbReference type="PROSITE" id="PS50221"/>
    </source>
</evidence>
<comment type="subcellular location">
    <subcellularLocation>
        <location evidence="1">Membrane</location>
        <topology evidence="1">Multi-pass membrane protein</topology>
    </subcellularLocation>
</comment>
<dbReference type="PROSITE" id="PS50221">
    <property type="entry name" value="GAIN_B"/>
    <property type="match status" value="1"/>
</dbReference>
<dbReference type="Pfam" id="PF00002">
    <property type="entry name" value="7tm_2"/>
    <property type="match status" value="2"/>
</dbReference>
<dbReference type="Pfam" id="PF01825">
    <property type="entry name" value="GPS"/>
    <property type="match status" value="1"/>
</dbReference>
<sequence length="453" mass="50657">YPFNGTVAFISLPSVLQYNFPQNSFSQSPPRVTFQFFGIPMLFKSEKDATLNTFVVSASVTNASSPIKDLADDVEVTLQHLIPNTLNRDLQCVYWNFNKNGHGGWDDYGCRKHNSSSDYTTCLCDHLTHFGVLLDISRIPLDPANEQILTIMTYVGCGVSSLFLGITVLTYTAFKLRRDYPSQILINLSLALLGLNLMFLVNSWLSSWGLYGLCVAAASTLHYFLLASFTWMGLEAVNMYFALVKVFNVYVPSYILKFCVLGWIPLAICVLVLVVNREAYSSHLYTDAQSSLQPLDNSDSFVVVLIQIRHMRANSPAGTRRGLLHDLKGVSSLTLLLGLTWTVGFFTWGPARIALLYLFSGLNSLQLFIFLFHCLMKENVRRQWRIHLCFGRFRLEEHSWSNSASVGVMAKPRSDPPRASVPSVRSVKSSSTDSTSASSGSSQRELSCKRPNL</sequence>
<name>A0A3Q3E7V8_9LABR</name>
<dbReference type="Gene3D" id="2.60.220.50">
    <property type="match status" value="1"/>
</dbReference>
<reference evidence="10" key="1">
    <citation type="submission" date="2025-08" db="UniProtKB">
        <authorList>
            <consortium name="Ensembl"/>
        </authorList>
    </citation>
    <scope>IDENTIFICATION</scope>
</reference>
<protein>
    <submittedName>
        <fullName evidence="10">Adhesion G protein-coupled receptor G4b</fullName>
    </submittedName>
</protein>
<dbReference type="GO" id="GO:0004930">
    <property type="term" value="F:G protein-coupled receptor activity"/>
    <property type="evidence" value="ECO:0007669"/>
    <property type="project" value="InterPro"/>
</dbReference>
<dbReference type="InterPro" id="IPR046338">
    <property type="entry name" value="GAIN_dom_sf"/>
</dbReference>
<reference evidence="10" key="2">
    <citation type="submission" date="2025-09" db="UniProtKB">
        <authorList>
            <consortium name="Ensembl"/>
        </authorList>
    </citation>
    <scope>IDENTIFICATION</scope>
</reference>
<dbReference type="GO" id="GO:0005886">
    <property type="term" value="C:plasma membrane"/>
    <property type="evidence" value="ECO:0007669"/>
    <property type="project" value="TreeGrafter"/>
</dbReference>
<dbReference type="InterPro" id="IPR000832">
    <property type="entry name" value="GPCR_2_secretin-like"/>
</dbReference>
<feature type="domain" description="GAIN-B" evidence="8">
    <location>
        <begin position="1"/>
        <end position="140"/>
    </location>
</feature>
<dbReference type="InterPro" id="IPR000203">
    <property type="entry name" value="GPS"/>
</dbReference>
<dbReference type="GO" id="GO:0007166">
    <property type="term" value="P:cell surface receptor signaling pathway"/>
    <property type="evidence" value="ECO:0007669"/>
    <property type="project" value="InterPro"/>
</dbReference>
<dbReference type="SMART" id="SM00303">
    <property type="entry name" value="GPS"/>
    <property type="match status" value="1"/>
</dbReference>
<proteinExistence type="predicted"/>
<dbReference type="InterPro" id="IPR057244">
    <property type="entry name" value="GAIN_B"/>
</dbReference>
<keyword evidence="5" id="KW-1015">Disulfide bond</keyword>
<feature type="transmembrane region" description="Helical" evidence="7">
    <location>
        <begin position="254"/>
        <end position="275"/>
    </location>
</feature>
<keyword evidence="2 7" id="KW-0812">Transmembrane</keyword>
<dbReference type="GO" id="GO:0007189">
    <property type="term" value="P:adenylate cyclase-activating G protein-coupled receptor signaling pathway"/>
    <property type="evidence" value="ECO:0007669"/>
    <property type="project" value="TreeGrafter"/>
</dbReference>
<dbReference type="Ensembl" id="ENSLBET00000002211.1">
    <property type="protein sequence ID" value="ENSLBEP00000002081.1"/>
    <property type="gene ID" value="ENSLBEG00000001609.1"/>
</dbReference>
<dbReference type="Gene3D" id="1.20.1070.10">
    <property type="entry name" value="Rhodopsin 7-helix transmembrane proteins"/>
    <property type="match status" value="2"/>
</dbReference>
<evidence type="ECO:0000313" key="10">
    <source>
        <dbReference type="Ensembl" id="ENSLBEP00000002081.1"/>
    </source>
</evidence>
<evidence type="ECO:0000256" key="6">
    <source>
        <dbReference type="SAM" id="MobiDB-lite"/>
    </source>
</evidence>
<feature type="transmembrane region" description="Helical" evidence="7">
    <location>
        <begin position="330"/>
        <end position="348"/>
    </location>
</feature>
<feature type="transmembrane region" description="Helical" evidence="7">
    <location>
        <begin position="148"/>
        <end position="174"/>
    </location>
</feature>
<dbReference type="InParanoid" id="A0A3Q3E7V8"/>
<evidence type="ECO:0000256" key="3">
    <source>
        <dbReference type="ARBA" id="ARBA00022989"/>
    </source>
</evidence>
<dbReference type="STRING" id="56723.ENSLBEP00000002081"/>
<dbReference type="PANTHER" id="PTHR12011">
    <property type="entry name" value="ADHESION G-PROTEIN COUPLED RECEPTOR"/>
    <property type="match status" value="1"/>
</dbReference>
<evidence type="ECO:0000256" key="7">
    <source>
        <dbReference type="SAM" id="Phobius"/>
    </source>
</evidence>
<evidence type="ECO:0000259" key="9">
    <source>
        <dbReference type="PROSITE" id="PS50261"/>
    </source>
</evidence>
<dbReference type="PROSITE" id="PS50261">
    <property type="entry name" value="G_PROTEIN_RECEP_F2_4"/>
    <property type="match status" value="1"/>
</dbReference>
<dbReference type="GeneTree" id="ENSGT00940000156341"/>
<evidence type="ECO:0000256" key="4">
    <source>
        <dbReference type="ARBA" id="ARBA00023136"/>
    </source>
</evidence>
<keyword evidence="3 7" id="KW-1133">Transmembrane helix</keyword>
<dbReference type="InterPro" id="IPR017981">
    <property type="entry name" value="GPCR_2-like_7TM"/>
</dbReference>
<feature type="compositionally biased region" description="Low complexity" evidence="6">
    <location>
        <begin position="417"/>
        <end position="442"/>
    </location>
</feature>
<evidence type="ECO:0000256" key="1">
    <source>
        <dbReference type="ARBA" id="ARBA00004141"/>
    </source>
</evidence>
<evidence type="ECO:0000256" key="5">
    <source>
        <dbReference type="ARBA" id="ARBA00023157"/>
    </source>
</evidence>
<evidence type="ECO:0000256" key="2">
    <source>
        <dbReference type="ARBA" id="ARBA00022692"/>
    </source>
</evidence>